<evidence type="ECO:0000313" key="1">
    <source>
        <dbReference type="EMBL" id="KAJ8885746.1"/>
    </source>
</evidence>
<evidence type="ECO:0000313" key="2">
    <source>
        <dbReference type="Proteomes" id="UP001159363"/>
    </source>
</evidence>
<protein>
    <submittedName>
        <fullName evidence="1">Uncharacterized protein</fullName>
    </submittedName>
</protein>
<accession>A0ABQ9HN31</accession>
<gene>
    <name evidence="1" type="ORF">PR048_011946</name>
</gene>
<organism evidence="1 2">
    <name type="scientific">Dryococelus australis</name>
    <dbReference type="NCBI Taxonomy" id="614101"/>
    <lineage>
        <taxon>Eukaryota</taxon>
        <taxon>Metazoa</taxon>
        <taxon>Ecdysozoa</taxon>
        <taxon>Arthropoda</taxon>
        <taxon>Hexapoda</taxon>
        <taxon>Insecta</taxon>
        <taxon>Pterygota</taxon>
        <taxon>Neoptera</taxon>
        <taxon>Polyneoptera</taxon>
        <taxon>Phasmatodea</taxon>
        <taxon>Verophasmatodea</taxon>
        <taxon>Anareolatae</taxon>
        <taxon>Phasmatidae</taxon>
        <taxon>Eurycanthinae</taxon>
        <taxon>Dryococelus</taxon>
    </lineage>
</organism>
<name>A0ABQ9HN31_9NEOP</name>
<reference evidence="1 2" key="1">
    <citation type="submission" date="2023-02" db="EMBL/GenBank/DDBJ databases">
        <title>LHISI_Scaffold_Assembly.</title>
        <authorList>
            <person name="Stuart O.P."/>
            <person name="Cleave R."/>
            <person name="Magrath M.J.L."/>
            <person name="Mikheyev A.S."/>
        </authorList>
    </citation>
    <scope>NUCLEOTIDE SEQUENCE [LARGE SCALE GENOMIC DNA]</scope>
    <source>
        <strain evidence="1">Daus_M_001</strain>
        <tissue evidence="1">Leg muscle</tissue>
    </source>
</reference>
<proteinExistence type="predicted"/>
<comment type="caution">
    <text evidence="1">The sequence shown here is derived from an EMBL/GenBank/DDBJ whole genome shotgun (WGS) entry which is preliminary data.</text>
</comment>
<dbReference type="Proteomes" id="UP001159363">
    <property type="component" value="Chromosome X"/>
</dbReference>
<sequence>MFLYLHAVYGRGMLYTRRYFYYSNSHSWAKANPHRTRIGSHQQEFCRVLRMIISMGRSVHLHDLQLVFTVCSLMRHCRISWSLFHLTCECICGISMTVPQYILAGMCEHISIQHLLTVGLVEVDTLSGPHVSWSLPLDIFVWGHVKSLVYGKPIDSKQYLLARITYAFDGICHRPGVFGRVGRSLE</sequence>
<keyword evidence="2" id="KW-1185">Reference proteome</keyword>
<dbReference type="EMBL" id="JARBHB010000004">
    <property type="protein sequence ID" value="KAJ8885746.1"/>
    <property type="molecule type" value="Genomic_DNA"/>
</dbReference>